<evidence type="ECO:0000313" key="2">
    <source>
        <dbReference type="Proteomes" id="UP000002931"/>
    </source>
</evidence>
<organism evidence="1 2">
    <name type="scientific">Maritimibacter alkaliphilus HTCC2654</name>
    <dbReference type="NCBI Taxonomy" id="314271"/>
    <lineage>
        <taxon>Bacteria</taxon>
        <taxon>Pseudomonadati</taxon>
        <taxon>Pseudomonadota</taxon>
        <taxon>Alphaproteobacteria</taxon>
        <taxon>Rhodobacterales</taxon>
        <taxon>Roseobacteraceae</taxon>
        <taxon>Maritimibacter</taxon>
    </lineage>
</organism>
<dbReference type="CDD" id="cd03522">
    <property type="entry name" value="MoeA_like"/>
    <property type="match status" value="1"/>
</dbReference>
<accession>A3VKH5</accession>
<sequence>MEFGAVTVGEAAGAVLAHSVALPGGKLKKGTVLNTDHVAALGAAGIARVTVARLGPGDLGEDEAAMTLAHALVDGGEGLRLSKPFTGRVNIHATRIGLAHLDADRLHAVNAVDDMVTLATVPNWRRMGEGGMVATVKVIAYGAARASVDKAAALGRGAVRLAPVVTPDATLIVTTHDAGSGEETGKGFKAIEGRLTSLGMTLADTVQVPHEAQAVADAIRGVKTAMILVLTASATSDPADVGPEALRQAGGQVTRFGMPVDPGNLLFYGALGDGRPVIGLPGCARSPAMNGADWVLERLAAGHPPTSAEVGAMGVGGLLKEIPTRKQPRGG</sequence>
<dbReference type="Gene3D" id="3.40.980.10">
    <property type="entry name" value="MoaB/Mog-like domain"/>
    <property type="match status" value="1"/>
</dbReference>
<dbReference type="SUPFAM" id="SSF53218">
    <property type="entry name" value="Molybdenum cofactor biosynthesis proteins"/>
    <property type="match status" value="1"/>
</dbReference>
<dbReference type="eggNOG" id="COG0303">
    <property type="taxonomic scope" value="Bacteria"/>
</dbReference>
<proteinExistence type="predicted"/>
<dbReference type="HOGENOM" id="CLU_068847_0_0_5"/>
<protein>
    <submittedName>
        <fullName evidence="1">Molybdopterin biosynthesis protein</fullName>
    </submittedName>
</protein>
<dbReference type="RefSeq" id="WP_008329178.1">
    <property type="nucleotide sequence ID" value="NZ_CH902578.1"/>
</dbReference>
<dbReference type="STRING" id="314271.RB2654_04701"/>
<dbReference type="AlphaFoldDB" id="A3VKH5"/>
<comment type="caution">
    <text evidence="1">The sequence shown here is derived from an EMBL/GenBank/DDBJ whole genome shotgun (WGS) entry which is preliminary data.</text>
</comment>
<dbReference type="UniPathway" id="UPA00344"/>
<gene>
    <name evidence="1" type="ORF">RB2654_04701</name>
</gene>
<dbReference type="Proteomes" id="UP000002931">
    <property type="component" value="Unassembled WGS sequence"/>
</dbReference>
<dbReference type="InterPro" id="IPR036425">
    <property type="entry name" value="MoaB/Mog-like_dom_sf"/>
</dbReference>
<dbReference type="OrthoDB" id="9779263at2"/>
<evidence type="ECO:0000313" key="1">
    <source>
        <dbReference type="EMBL" id="EAQ11299.1"/>
    </source>
</evidence>
<dbReference type="EMBL" id="AAMT01000017">
    <property type="protein sequence ID" value="EAQ11299.1"/>
    <property type="molecule type" value="Genomic_DNA"/>
</dbReference>
<keyword evidence="2" id="KW-1185">Reference proteome</keyword>
<reference evidence="1 2" key="1">
    <citation type="journal article" date="2010" name="J. Bacteriol.">
        <title>Genome sequences of Pelagibaca bermudensis HTCC2601T and Maritimibacter alkaliphilus HTCC2654T, the type strains of two marine Roseobacter genera.</title>
        <authorList>
            <person name="Thrash J.C."/>
            <person name="Cho J.C."/>
            <person name="Ferriera S."/>
            <person name="Johnson J."/>
            <person name="Vergin K.L."/>
            <person name="Giovannoni S.J."/>
        </authorList>
    </citation>
    <scope>NUCLEOTIDE SEQUENCE [LARGE SCALE GENOMIC DNA]</scope>
    <source>
        <strain evidence="1 2">HTCC2654</strain>
    </source>
</reference>
<name>A3VKH5_9RHOB</name>